<gene>
    <name evidence="2" type="ORF">LR394_05310</name>
</gene>
<proteinExistence type="predicted"/>
<dbReference type="AlphaFoldDB" id="A0A9X1NAN4"/>
<feature type="region of interest" description="Disordered" evidence="1">
    <location>
        <begin position="1041"/>
        <end position="1123"/>
    </location>
</feature>
<reference evidence="2" key="1">
    <citation type="submission" date="2021-11" db="EMBL/GenBank/DDBJ databases">
        <title>Streptomyces corallinus and Kineosporia corallina sp. nov., two new coral-derived marine actinobacteria.</title>
        <authorList>
            <person name="Buangrab K."/>
            <person name="Sutthacheep M."/>
            <person name="Yeemin T."/>
            <person name="Harunari E."/>
            <person name="Igarashi Y."/>
            <person name="Sripreechasak P."/>
            <person name="Kanchanasin P."/>
            <person name="Tanasupawat S."/>
            <person name="Phongsopitanun W."/>
        </authorList>
    </citation>
    <scope>NUCLEOTIDE SEQUENCE</scope>
    <source>
        <strain evidence="2">JCM 31032</strain>
    </source>
</reference>
<keyword evidence="3" id="KW-1185">Reference proteome</keyword>
<feature type="compositionally biased region" description="Low complexity" evidence="1">
    <location>
        <begin position="943"/>
        <end position="956"/>
    </location>
</feature>
<feature type="compositionally biased region" description="Basic and acidic residues" evidence="1">
    <location>
        <begin position="1193"/>
        <end position="1202"/>
    </location>
</feature>
<feature type="compositionally biased region" description="Pro residues" evidence="1">
    <location>
        <begin position="1237"/>
        <end position="1246"/>
    </location>
</feature>
<feature type="region of interest" description="Disordered" evidence="1">
    <location>
        <begin position="482"/>
        <end position="608"/>
    </location>
</feature>
<feature type="compositionally biased region" description="Polar residues" evidence="1">
    <location>
        <begin position="1079"/>
        <end position="1088"/>
    </location>
</feature>
<feature type="compositionally biased region" description="Gly residues" evidence="1">
    <location>
        <begin position="519"/>
        <end position="528"/>
    </location>
</feature>
<feature type="region of interest" description="Disordered" evidence="1">
    <location>
        <begin position="1182"/>
        <end position="1258"/>
    </location>
</feature>
<feature type="compositionally biased region" description="Gly residues" evidence="1">
    <location>
        <begin position="1097"/>
        <end position="1111"/>
    </location>
</feature>
<dbReference type="RefSeq" id="WP_231439231.1">
    <property type="nucleotide sequence ID" value="NZ_JAJOMB010000002.1"/>
</dbReference>
<evidence type="ECO:0000313" key="2">
    <source>
        <dbReference type="EMBL" id="MCD5310306.1"/>
    </source>
</evidence>
<dbReference type="EMBL" id="JAJOMB010000002">
    <property type="protein sequence ID" value="MCD5310306.1"/>
    <property type="molecule type" value="Genomic_DNA"/>
</dbReference>
<organism evidence="2 3">
    <name type="scientific">Kineosporia babensis</name>
    <dbReference type="NCBI Taxonomy" id="499548"/>
    <lineage>
        <taxon>Bacteria</taxon>
        <taxon>Bacillati</taxon>
        <taxon>Actinomycetota</taxon>
        <taxon>Actinomycetes</taxon>
        <taxon>Kineosporiales</taxon>
        <taxon>Kineosporiaceae</taxon>
        <taxon>Kineosporia</taxon>
    </lineage>
</organism>
<feature type="compositionally biased region" description="Gly residues" evidence="1">
    <location>
        <begin position="565"/>
        <end position="596"/>
    </location>
</feature>
<feature type="compositionally biased region" description="Basic and acidic residues" evidence="1">
    <location>
        <begin position="1247"/>
        <end position="1258"/>
    </location>
</feature>
<protein>
    <submittedName>
        <fullName evidence="2">Uncharacterized protein</fullName>
    </submittedName>
</protein>
<dbReference type="Proteomes" id="UP001138997">
    <property type="component" value="Unassembled WGS sequence"/>
</dbReference>
<name>A0A9X1NAN4_9ACTN</name>
<feature type="compositionally biased region" description="Gly residues" evidence="1">
    <location>
        <begin position="1054"/>
        <end position="1071"/>
    </location>
</feature>
<evidence type="ECO:0000256" key="1">
    <source>
        <dbReference type="SAM" id="MobiDB-lite"/>
    </source>
</evidence>
<evidence type="ECO:0000313" key="3">
    <source>
        <dbReference type="Proteomes" id="UP001138997"/>
    </source>
</evidence>
<accession>A0A9X1NAN4</accession>
<feature type="region of interest" description="Disordered" evidence="1">
    <location>
        <begin position="937"/>
        <end position="961"/>
    </location>
</feature>
<comment type="caution">
    <text evidence="2">The sequence shown here is derived from an EMBL/GenBank/DDBJ whole genome shotgun (WGS) entry which is preliminary data.</text>
</comment>
<sequence length="1258" mass="127201">MAGYEVGGTIQDVVLQVLGWALGGGLDGSINNDVTPEVVGQPGRGRWLTAKKQDKLTAGWKPGATDDALRFWRKHPGTHVEWIDIKIAGTGEGDTTIRHEDTGAFQGSLASIRDAWGGFYTGVPRYLGSGADSRLNPNSIADTRLLLSKVADYYELKHSEMKAEVDKFNRDEDSFRGSASETFLQRMQTAMVKVEDVQSKMRLWDTAFTNAYHGARLFQDALINDLNNLRAKYDGTIFNPHNFVIKALNNAGVESTFNQTRDTTYTDSYGNTHTVDLKPNEQLNASGGLTQGGINGDSGGGLITDQVGNWYTIMITIPNLPNPGPYNVFDIPSWGVIDDQIRGLWAKTVLDAFGDTITAGKQLVVDFNNASAVIIPPDMKPNPKIGNPNVGPNSNLNIPGLGGGPNLNIPPFDWGNGPNLNIPPFDWGGGPNLNMDPNGLGGNSNLNLDPNGLGGNSNLNLDPNGAGGGNLDLDGNGIPDNEEIPTGGIGGGGLDLDGDGLPDIPETADSSWATEDPTGGVGGNGLGPDGTQSLAEVPTGGVGGGGLGLDDSGLTENLAELPTGGSAGGLGLGGEDGLGLGGEDGLGLGGENGLGGVPVPTSLGQLGPSQLAKLRDSGALDDQPLTDEMRQALTEAGVPAGGNISNLGELTDEQLDALSDAGLLDDIPLSADDQQILSDAGMLTPQDLGDLSSGQLGALQEAGALDDVPLTGAMTDALAEAGMPATGGSLGDLSPQQLDALQEAGLLDDLALTPQDEQILQDAGQLGSSAANDLGDLSAGQLGALSSAGALNDVPLTGDMRDALAEAGMPASGTLGDLNAEQLGALQDAGLLDDLELTPEGQQILADAGMPAGGANNLGELTADQLGALQEAGALNGYPLTGEMTDALEAAGVPFDSGSLGDLSPEQLGALQDAGLLDDLDLSAEDQAILDEAGLGTSGGLDLGSSPTTQPTDLGDLTGGQLGQLAESGLLDDIPVTPEQLAELQADGLLGADTSGIESLGDLTPVQLQDLQRAGLLDDLDLTPGQMAELGLDDSGLGSGLGTGSGLGSSTPGSTGGSLGGLGSGLGGGIGDSLLPESLGSNTPSSAFPTAIDTTDIGGGGSLGGGGGGELGSATPLKNVSQPMSNTMGGGVGLESAGLKPVGEMAGQSNIGSLGTSMADAQAADARSAMSGMGGMPMMPPMGGMPNAGNQGGKDRERKTWLTEDEDVWGTDPDSPAAVIGRSDDDGQEAAEEPSVPGFPTPARPGPRPDYERRPGRG</sequence>